<evidence type="ECO:0000256" key="1">
    <source>
        <dbReference type="SAM" id="SignalP"/>
    </source>
</evidence>
<organism evidence="2 3">
    <name type="scientific">Winogradskyella jejuensis</name>
    <dbReference type="NCBI Taxonomy" id="1089305"/>
    <lineage>
        <taxon>Bacteria</taxon>
        <taxon>Pseudomonadati</taxon>
        <taxon>Bacteroidota</taxon>
        <taxon>Flavobacteriia</taxon>
        <taxon>Flavobacteriales</taxon>
        <taxon>Flavobacteriaceae</taxon>
        <taxon>Winogradskyella</taxon>
    </lineage>
</organism>
<name>A0A1M5NQ95_9FLAO</name>
<evidence type="ECO:0000313" key="2">
    <source>
        <dbReference type="EMBL" id="SHG91731.1"/>
    </source>
</evidence>
<dbReference type="EMBL" id="FQWS01000001">
    <property type="protein sequence ID" value="SHG91731.1"/>
    <property type="molecule type" value="Genomic_DNA"/>
</dbReference>
<dbReference type="AlphaFoldDB" id="A0A1M5NQ95"/>
<evidence type="ECO:0000313" key="3">
    <source>
        <dbReference type="Proteomes" id="UP000184522"/>
    </source>
</evidence>
<keyword evidence="1" id="KW-0732">Signal</keyword>
<reference evidence="3" key="1">
    <citation type="submission" date="2016-11" db="EMBL/GenBank/DDBJ databases">
        <authorList>
            <person name="Varghese N."/>
            <person name="Submissions S."/>
        </authorList>
    </citation>
    <scope>NUCLEOTIDE SEQUENCE [LARGE SCALE GENOMIC DNA]</scope>
    <source>
        <strain evidence="3">DSM 25330</strain>
    </source>
</reference>
<feature type="chain" id="PRO_5009912661" evidence="1">
    <location>
        <begin position="28"/>
        <end position="179"/>
    </location>
</feature>
<dbReference type="Proteomes" id="UP000184522">
    <property type="component" value="Unassembled WGS sequence"/>
</dbReference>
<keyword evidence="3" id="KW-1185">Reference proteome</keyword>
<dbReference type="STRING" id="1089305.SAMN05444148_1269"/>
<sequence length="179" mass="20847">MKLYNFKYFLNFYSALTLLCLSLLCCKKNTVPSDIYQKIDNSVEYINPETALGNKDFKTCNDNIIFNYYNPQSASYSGGKNNLRDYILSNYNSDKYSDSGYLNILFVINCKGEAGRYKVYENNLDLEPQKFNPQLKTELLNLTMKLKKWNPNVIRGEYVDSSMYISYRIENGEITEILP</sequence>
<dbReference type="RefSeq" id="WP_159432641.1">
    <property type="nucleotide sequence ID" value="NZ_FQWS01000001.1"/>
</dbReference>
<feature type="signal peptide" evidence="1">
    <location>
        <begin position="1"/>
        <end position="27"/>
    </location>
</feature>
<proteinExistence type="predicted"/>
<dbReference type="OrthoDB" id="883593at2"/>
<gene>
    <name evidence="2" type="ORF">SAMN05444148_1269</name>
</gene>
<accession>A0A1M5NQ95</accession>
<protein>
    <submittedName>
        <fullName evidence="2">Uncharacterized protein</fullName>
    </submittedName>
</protein>